<sequence length="84" mass="9246">LTIAMIIFGIAFKVKEHFINSIWYIFYIAFLLVMAYIGSAGALDIIPFIPASVIVAIVSIAVFFPWGILSGLKKPFIPSLTHTS</sequence>
<keyword evidence="1" id="KW-0472">Membrane</keyword>
<comment type="caution">
    <text evidence="2">The sequence shown here is derived from an EMBL/GenBank/DDBJ whole genome shotgun (WGS) entry which is preliminary data.</text>
</comment>
<dbReference type="EMBL" id="AUZY01012997">
    <property type="protein sequence ID" value="EQD27003.1"/>
    <property type="molecule type" value="Genomic_DNA"/>
</dbReference>
<protein>
    <submittedName>
        <fullName evidence="2">Membrane protein</fullName>
    </submittedName>
</protein>
<keyword evidence="1" id="KW-0812">Transmembrane</keyword>
<accession>T0Y1W3</accession>
<feature type="non-terminal residue" evidence="2">
    <location>
        <position position="1"/>
    </location>
</feature>
<reference evidence="2" key="1">
    <citation type="submission" date="2013-08" db="EMBL/GenBank/DDBJ databases">
        <authorList>
            <person name="Mendez C."/>
            <person name="Richter M."/>
            <person name="Ferrer M."/>
            <person name="Sanchez J."/>
        </authorList>
    </citation>
    <scope>NUCLEOTIDE SEQUENCE</scope>
</reference>
<keyword evidence="1" id="KW-1133">Transmembrane helix</keyword>
<evidence type="ECO:0000256" key="1">
    <source>
        <dbReference type="SAM" id="Phobius"/>
    </source>
</evidence>
<reference evidence="2" key="2">
    <citation type="journal article" date="2014" name="ISME J.">
        <title>Microbial stratification in low pH oxic and suboxic macroscopic growths along an acid mine drainage.</title>
        <authorList>
            <person name="Mendez-Garcia C."/>
            <person name="Mesa V."/>
            <person name="Sprenger R.R."/>
            <person name="Richter M."/>
            <person name="Diez M.S."/>
            <person name="Solano J."/>
            <person name="Bargiela R."/>
            <person name="Golyshina O.V."/>
            <person name="Manteca A."/>
            <person name="Ramos J.L."/>
            <person name="Gallego J.R."/>
            <person name="Llorente I."/>
            <person name="Martins Dos Santos V.A."/>
            <person name="Jensen O.N."/>
            <person name="Pelaez A.I."/>
            <person name="Sanchez J."/>
            <person name="Ferrer M."/>
        </authorList>
    </citation>
    <scope>NUCLEOTIDE SEQUENCE</scope>
</reference>
<feature type="transmembrane region" description="Helical" evidence="1">
    <location>
        <begin position="45"/>
        <end position="69"/>
    </location>
</feature>
<name>T0Y1W3_9ZZZZ</name>
<dbReference type="AlphaFoldDB" id="T0Y1W3"/>
<gene>
    <name evidence="2" type="ORF">B1B_19340</name>
</gene>
<evidence type="ECO:0000313" key="2">
    <source>
        <dbReference type="EMBL" id="EQD27003.1"/>
    </source>
</evidence>
<feature type="transmembrane region" description="Helical" evidence="1">
    <location>
        <begin position="21"/>
        <end position="39"/>
    </location>
</feature>
<organism evidence="2">
    <name type="scientific">mine drainage metagenome</name>
    <dbReference type="NCBI Taxonomy" id="410659"/>
    <lineage>
        <taxon>unclassified sequences</taxon>
        <taxon>metagenomes</taxon>
        <taxon>ecological metagenomes</taxon>
    </lineage>
</organism>
<proteinExistence type="predicted"/>